<evidence type="ECO:0000313" key="1">
    <source>
        <dbReference type="EMBL" id="KAI4366651.1"/>
    </source>
</evidence>
<reference evidence="2" key="1">
    <citation type="journal article" date="2023" name="Front. Plant Sci.">
        <title>Chromosomal-level genome assembly of Melastoma candidum provides insights into trichome evolution.</title>
        <authorList>
            <person name="Zhong Y."/>
            <person name="Wu W."/>
            <person name="Sun C."/>
            <person name="Zou P."/>
            <person name="Liu Y."/>
            <person name="Dai S."/>
            <person name="Zhou R."/>
        </authorList>
    </citation>
    <scope>NUCLEOTIDE SEQUENCE [LARGE SCALE GENOMIC DNA]</scope>
</reference>
<proteinExistence type="predicted"/>
<dbReference type="Proteomes" id="UP001057402">
    <property type="component" value="Chromosome 6"/>
</dbReference>
<protein>
    <submittedName>
        <fullName evidence="1">Uncharacterized protein</fullName>
    </submittedName>
</protein>
<evidence type="ECO:0000313" key="2">
    <source>
        <dbReference type="Proteomes" id="UP001057402"/>
    </source>
</evidence>
<sequence length="126" mass="14100">MHLPGFLTYRKSVPSRMDRIPDSGYVDRGSPIDIWGSPCPAENCLVAFGCLFGTWVWLSDYNPKPNLEIKITAVCGGQAVWNWEEPAIPVPFVVDLFCLKYLVHYHLSGPPLPLGTRGIHSFSVLR</sequence>
<dbReference type="EMBL" id="CM042885">
    <property type="protein sequence ID" value="KAI4366651.1"/>
    <property type="molecule type" value="Genomic_DNA"/>
</dbReference>
<organism evidence="1 2">
    <name type="scientific">Melastoma candidum</name>
    <dbReference type="NCBI Taxonomy" id="119954"/>
    <lineage>
        <taxon>Eukaryota</taxon>
        <taxon>Viridiplantae</taxon>
        <taxon>Streptophyta</taxon>
        <taxon>Embryophyta</taxon>
        <taxon>Tracheophyta</taxon>
        <taxon>Spermatophyta</taxon>
        <taxon>Magnoliopsida</taxon>
        <taxon>eudicotyledons</taxon>
        <taxon>Gunneridae</taxon>
        <taxon>Pentapetalae</taxon>
        <taxon>rosids</taxon>
        <taxon>malvids</taxon>
        <taxon>Myrtales</taxon>
        <taxon>Melastomataceae</taxon>
        <taxon>Melastomatoideae</taxon>
        <taxon>Melastomateae</taxon>
        <taxon>Melastoma</taxon>
    </lineage>
</organism>
<comment type="caution">
    <text evidence="1">The sequence shown here is derived from an EMBL/GenBank/DDBJ whole genome shotgun (WGS) entry which is preliminary data.</text>
</comment>
<name>A0ACB9QK10_9MYRT</name>
<accession>A0ACB9QK10</accession>
<keyword evidence="2" id="KW-1185">Reference proteome</keyword>
<gene>
    <name evidence="1" type="ORF">MLD38_022499</name>
</gene>